<comment type="caution">
    <text evidence="3">The sequence shown here is derived from an EMBL/GenBank/DDBJ whole genome shotgun (WGS) entry which is preliminary data.</text>
</comment>
<keyword evidence="4" id="KW-1185">Reference proteome</keyword>
<dbReference type="EMBL" id="PGGO01000016">
    <property type="protein sequence ID" value="PSH65783.1"/>
    <property type="molecule type" value="Genomic_DNA"/>
</dbReference>
<accession>A0A2P7BH13</accession>
<evidence type="ECO:0008006" key="5">
    <source>
        <dbReference type="Google" id="ProtNLM"/>
    </source>
</evidence>
<dbReference type="Gene3D" id="1.10.150.900">
    <property type="match status" value="1"/>
</dbReference>
<evidence type="ECO:0000313" key="3">
    <source>
        <dbReference type="EMBL" id="PSH65783.1"/>
    </source>
</evidence>
<dbReference type="GO" id="GO:0016787">
    <property type="term" value="F:hydrolase activity"/>
    <property type="evidence" value="ECO:0007669"/>
    <property type="project" value="InterPro"/>
</dbReference>
<evidence type="ECO:0000256" key="2">
    <source>
        <dbReference type="SAM" id="MobiDB-lite"/>
    </source>
</evidence>
<dbReference type="SUPFAM" id="SSF53187">
    <property type="entry name" value="Zn-dependent exopeptidases"/>
    <property type="match status" value="1"/>
</dbReference>
<evidence type="ECO:0000313" key="4">
    <source>
        <dbReference type="Proteomes" id="UP000241444"/>
    </source>
</evidence>
<dbReference type="Proteomes" id="UP000241444">
    <property type="component" value="Unassembled WGS sequence"/>
</dbReference>
<dbReference type="OrthoDB" id="9809784at2"/>
<feature type="region of interest" description="Disordered" evidence="2">
    <location>
        <begin position="1"/>
        <end position="30"/>
    </location>
</feature>
<proteinExistence type="predicted"/>
<gene>
    <name evidence="3" type="ORF">CU102_20045</name>
</gene>
<dbReference type="Pfam" id="PF01546">
    <property type="entry name" value="Peptidase_M20"/>
    <property type="match status" value="1"/>
</dbReference>
<sequence length="116" mass="13000">MELSPAQADRQRKVTVRYLDNKPRRSPASPLDSELFKAAEVLSQSMWPGVPVIPAMGADATDSSFLLNAGIPMYGVSGLFVEAADYRTHGLNERIKIQRLYDGREFLYRLVKQVSQ</sequence>
<reference evidence="4" key="1">
    <citation type="submission" date="2017-11" db="EMBL/GenBank/DDBJ databases">
        <authorList>
            <person name="Kuznetsova I."/>
            <person name="Sazanova A."/>
            <person name="Chirak E."/>
            <person name="Safronova V."/>
            <person name="Willems A."/>
        </authorList>
    </citation>
    <scope>NUCLEOTIDE SEQUENCE [LARGE SCALE GENOMIC DNA]</scope>
    <source>
        <strain evidence="4">STM 196</strain>
    </source>
</reference>
<name>A0A2P7BH13_9HYPH</name>
<organism evidence="3 4">
    <name type="scientific">Phyllobacterium brassicacearum</name>
    <dbReference type="NCBI Taxonomy" id="314235"/>
    <lineage>
        <taxon>Bacteria</taxon>
        <taxon>Pseudomonadati</taxon>
        <taxon>Pseudomonadota</taxon>
        <taxon>Alphaproteobacteria</taxon>
        <taxon>Hyphomicrobiales</taxon>
        <taxon>Phyllobacteriaceae</taxon>
        <taxon>Phyllobacterium</taxon>
    </lineage>
</organism>
<dbReference type="InterPro" id="IPR002933">
    <property type="entry name" value="Peptidase_M20"/>
</dbReference>
<dbReference type="AlphaFoldDB" id="A0A2P7BH13"/>
<evidence type="ECO:0000256" key="1">
    <source>
        <dbReference type="ARBA" id="ARBA00022801"/>
    </source>
</evidence>
<protein>
    <recommendedName>
        <fullName evidence="5">Peptidase M20 dimerisation domain-containing protein</fullName>
    </recommendedName>
</protein>
<keyword evidence="1" id="KW-0378">Hydrolase</keyword>